<evidence type="ECO:0000256" key="1">
    <source>
        <dbReference type="SAM" id="Phobius"/>
    </source>
</evidence>
<sequence length="172" mass="19618">MNNYLIILGLGMCLGLVGFYLAYKFLSKKNSLSQIDYNSKEAESFLEKRGFQIIEKGRQSSVVIYVDGKGHLGSERADFIVERERKRYVVKVVNEIGIDPVESAMRRKLVEFSKLFPGLEILFLDLNAGELHEIKFKFPKSEKEILFMVFVGVFIIAVISVIVVLLIQMGLF</sequence>
<comment type="caution">
    <text evidence="2">The sequence shown here is derived from an EMBL/GenBank/DDBJ whole genome shotgun (WGS) entry which is preliminary data.</text>
</comment>
<dbReference type="EMBL" id="MEUA01000033">
    <property type="protein sequence ID" value="OGC14647.1"/>
    <property type="molecule type" value="Genomic_DNA"/>
</dbReference>
<name>A0A1F4S2P9_UNCSA</name>
<evidence type="ECO:0000313" key="2">
    <source>
        <dbReference type="EMBL" id="OGC14647.1"/>
    </source>
</evidence>
<keyword evidence="1" id="KW-1133">Transmembrane helix</keyword>
<keyword evidence="1" id="KW-0472">Membrane</keyword>
<feature type="transmembrane region" description="Helical" evidence="1">
    <location>
        <begin position="145"/>
        <end position="167"/>
    </location>
</feature>
<evidence type="ECO:0000313" key="3">
    <source>
        <dbReference type="Proteomes" id="UP000177905"/>
    </source>
</evidence>
<organism evidence="2 3">
    <name type="scientific">candidate division WOR-1 bacterium RIFOXYB2_FULL_36_35</name>
    <dbReference type="NCBI Taxonomy" id="1802578"/>
    <lineage>
        <taxon>Bacteria</taxon>
        <taxon>Bacillati</taxon>
        <taxon>Saganbacteria</taxon>
    </lineage>
</organism>
<gene>
    <name evidence="2" type="ORF">A2290_01195</name>
</gene>
<dbReference type="Proteomes" id="UP000177905">
    <property type="component" value="Unassembled WGS sequence"/>
</dbReference>
<reference evidence="2 3" key="1">
    <citation type="journal article" date="2016" name="Nat. Commun.">
        <title>Thousands of microbial genomes shed light on interconnected biogeochemical processes in an aquifer system.</title>
        <authorList>
            <person name="Anantharaman K."/>
            <person name="Brown C.T."/>
            <person name="Hug L.A."/>
            <person name="Sharon I."/>
            <person name="Castelle C.J."/>
            <person name="Probst A.J."/>
            <person name="Thomas B.C."/>
            <person name="Singh A."/>
            <person name="Wilkins M.J."/>
            <person name="Karaoz U."/>
            <person name="Brodie E.L."/>
            <person name="Williams K.H."/>
            <person name="Hubbard S.S."/>
            <person name="Banfield J.F."/>
        </authorList>
    </citation>
    <scope>NUCLEOTIDE SEQUENCE [LARGE SCALE GENOMIC DNA]</scope>
</reference>
<keyword evidence="1" id="KW-0812">Transmembrane</keyword>
<dbReference type="AlphaFoldDB" id="A0A1F4S2P9"/>
<proteinExistence type="predicted"/>
<accession>A0A1F4S2P9</accession>
<protein>
    <submittedName>
        <fullName evidence="2">Uncharacterized protein</fullName>
    </submittedName>
</protein>
<feature type="transmembrane region" description="Helical" evidence="1">
    <location>
        <begin position="6"/>
        <end position="23"/>
    </location>
</feature>